<sequence>MLKLIYSFSKIIPRSSKPDILTFVPIGRSSGFAMFGKNPDIR</sequence>
<accession>A0A381ZMM6</accession>
<dbReference type="AlphaFoldDB" id="A0A381ZMM6"/>
<dbReference type="EMBL" id="UINC01021910">
    <property type="protein sequence ID" value="SVA90459.1"/>
    <property type="molecule type" value="Genomic_DNA"/>
</dbReference>
<evidence type="ECO:0000313" key="1">
    <source>
        <dbReference type="EMBL" id="SVA90459.1"/>
    </source>
</evidence>
<name>A0A381ZMM6_9ZZZZ</name>
<organism evidence="1">
    <name type="scientific">marine metagenome</name>
    <dbReference type="NCBI Taxonomy" id="408172"/>
    <lineage>
        <taxon>unclassified sequences</taxon>
        <taxon>metagenomes</taxon>
        <taxon>ecological metagenomes</taxon>
    </lineage>
</organism>
<gene>
    <name evidence="1" type="ORF">METZ01_LOCUS143313</name>
</gene>
<proteinExistence type="predicted"/>
<protein>
    <submittedName>
        <fullName evidence="1">Uncharacterized protein</fullName>
    </submittedName>
</protein>
<feature type="non-terminal residue" evidence="1">
    <location>
        <position position="42"/>
    </location>
</feature>
<reference evidence="1" key="1">
    <citation type="submission" date="2018-05" db="EMBL/GenBank/DDBJ databases">
        <authorList>
            <person name="Lanie J.A."/>
            <person name="Ng W.-L."/>
            <person name="Kazmierczak K.M."/>
            <person name="Andrzejewski T.M."/>
            <person name="Davidsen T.M."/>
            <person name="Wayne K.J."/>
            <person name="Tettelin H."/>
            <person name="Glass J.I."/>
            <person name="Rusch D."/>
            <person name="Podicherti R."/>
            <person name="Tsui H.-C.T."/>
            <person name="Winkler M.E."/>
        </authorList>
    </citation>
    <scope>NUCLEOTIDE SEQUENCE</scope>
</reference>